<feature type="region of interest" description="Disordered" evidence="3">
    <location>
        <begin position="310"/>
        <end position="332"/>
    </location>
</feature>
<dbReference type="AlphaFoldDB" id="A0A367KRS2"/>
<dbReference type="Gene3D" id="3.30.1540.10">
    <property type="entry name" value="formyl-coa transferase, domain 3"/>
    <property type="match status" value="1"/>
</dbReference>
<dbReference type="GO" id="GO:0005739">
    <property type="term" value="C:mitochondrion"/>
    <property type="evidence" value="ECO:0007669"/>
    <property type="project" value="TreeGrafter"/>
</dbReference>
<dbReference type="Proteomes" id="UP000253551">
    <property type="component" value="Unassembled WGS sequence"/>
</dbReference>
<name>A0A367KRS2_RHIST</name>
<dbReference type="FunFam" id="3.30.1540.10:FF:000004">
    <property type="entry name" value="Probable alpha-methylacyl-CoA racemase mcr"/>
    <property type="match status" value="1"/>
</dbReference>
<dbReference type="InterPro" id="IPR023606">
    <property type="entry name" value="CoA-Trfase_III_dom_1_sf"/>
</dbReference>
<evidence type="ECO:0000256" key="3">
    <source>
        <dbReference type="SAM" id="MobiDB-lite"/>
    </source>
</evidence>
<keyword evidence="2" id="KW-0413">Isomerase</keyword>
<dbReference type="InterPro" id="IPR003673">
    <property type="entry name" value="CoA-Trfase_fam_III"/>
</dbReference>
<protein>
    <recommendedName>
        <fullName evidence="7">Alpha-methylacyl-CoA racemase</fullName>
    </recommendedName>
</protein>
<proteinExistence type="inferred from homology"/>
<keyword evidence="4" id="KW-1133">Transmembrane helix</keyword>
<dbReference type="SUPFAM" id="SSF89796">
    <property type="entry name" value="CoA-transferase family III (CaiB/BaiF)"/>
    <property type="match status" value="1"/>
</dbReference>
<dbReference type="OrthoDB" id="16747at2759"/>
<evidence type="ECO:0000313" key="5">
    <source>
        <dbReference type="EMBL" id="RCI04830.1"/>
    </source>
</evidence>
<evidence type="ECO:0000256" key="4">
    <source>
        <dbReference type="SAM" id="Phobius"/>
    </source>
</evidence>
<keyword evidence="4" id="KW-0812">Transmembrane</keyword>
<dbReference type="PANTHER" id="PTHR48228">
    <property type="entry name" value="SUCCINYL-COA--D-CITRAMALATE COA-TRANSFERASE"/>
    <property type="match status" value="1"/>
</dbReference>
<dbReference type="STRING" id="4846.A0A367KRS2"/>
<dbReference type="InterPro" id="IPR044855">
    <property type="entry name" value="CoA-Trfase_III_dom3_sf"/>
</dbReference>
<dbReference type="EMBL" id="PJQM01000564">
    <property type="protein sequence ID" value="RCI04830.1"/>
    <property type="molecule type" value="Genomic_DNA"/>
</dbReference>
<accession>A0A367KRS2</accession>
<dbReference type="PANTHER" id="PTHR48228:SF5">
    <property type="entry name" value="ALPHA-METHYLACYL-COA RACEMASE"/>
    <property type="match status" value="1"/>
</dbReference>
<keyword evidence="4" id="KW-0472">Membrane</keyword>
<dbReference type="InterPro" id="IPR050509">
    <property type="entry name" value="CoA-transferase_III"/>
</dbReference>
<comment type="caution">
    <text evidence="5">The sequence shown here is derived from an EMBL/GenBank/DDBJ whole genome shotgun (WGS) entry which is preliminary data.</text>
</comment>
<dbReference type="Gene3D" id="3.40.50.10540">
    <property type="entry name" value="Crotonobetainyl-coa:carnitine coa-transferase, domain 1"/>
    <property type="match status" value="1"/>
</dbReference>
<evidence type="ECO:0000256" key="1">
    <source>
        <dbReference type="ARBA" id="ARBA00008383"/>
    </source>
</evidence>
<organism evidence="5 6">
    <name type="scientific">Rhizopus stolonifer</name>
    <name type="common">Rhizopus nigricans</name>
    <dbReference type="NCBI Taxonomy" id="4846"/>
    <lineage>
        <taxon>Eukaryota</taxon>
        <taxon>Fungi</taxon>
        <taxon>Fungi incertae sedis</taxon>
        <taxon>Mucoromycota</taxon>
        <taxon>Mucoromycotina</taxon>
        <taxon>Mucoromycetes</taxon>
        <taxon>Mucorales</taxon>
        <taxon>Mucorineae</taxon>
        <taxon>Rhizopodaceae</taxon>
        <taxon>Rhizopus</taxon>
    </lineage>
</organism>
<reference evidence="5 6" key="1">
    <citation type="journal article" date="2018" name="G3 (Bethesda)">
        <title>Phylogenetic and Phylogenomic Definition of Rhizopus Species.</title>
        <authorList>
            <person name="Gryganskyi A.P."/>
            <person name="Golan J."/>
            <person name="Dolatabadi S."/>
            <person name="Mondo S."/>
            <person name="Robb S."/>
            <person name="Idnurm A."/>
            <person name="Muszewska A."/>
            <person name="Steczkiewicz K."/>
            <person name="Masonjones S."/>
            <person name="Liao H.L."/>
            <person name="Gajdeczka M.T."/>
            <person name="Anike F."/>
            <person name="Vuek A."/>
            <person name="Anishchenko I.M."/>
            <person name="Voigt K."/>
            <person name="de Hoog G.S."/>
            <person name="Smith M.E."/>
            <person name="Heitman J."/>
            <person name="Vilgalys R."/>
            <person name="Stajich J.E."/>
        </authorList>
    </citation>
    <scope>NUCLEOTIDE SEQUENCE [LARGE SCALE GENOMIC DNA]</scope>
    <source>
        <strain evidence="5 6">LSU 92-RS-03</strain>
    </source>
</reference>
<dbReference type="GO" id="GO:0008111">
    <property type="term" value="F:alpha-methylacyl-CoA racemase activity"/>
    <property type="evidence" value="ECO:0007669"/>
    <property type="project" value="TreeGrafter"/>
</dbReference>
<evidence type="ECO:0000313" key="6">
    <source>
        <dbReference type="Proteomes" id="UP000253551"/>
    </source>
</evidence>
<evidence type="ECO:0000256" key="2">
    <source>
        <dbReference type="ARBA" id="ARBA00023235"/>
    </source>
</evidence>
<keyword evidence="6" id="KW-1185">Reference proteome</keyword>
<evidence type="ECO:0008006" key="7">
    <source>
        <dbReference type="Google" id="ProtNLM"/>
    </source>
</evidence>
<dbReference type="Pfam" id="PF02515">
    <property type="entry name" value="CoA_transf_3"/>
    <property type="match status" value="1"/>
</dbReference>
<dbReference type="GO" id="GO:0008206">
    <property type="term" value="P:bile acid metabolic process"/>
    <property type="evidence" value="ECO:0007669"/>
    <property type="project" value="TreeGrafter"/>
</dbReference>
<feature type="transmembrane region" description="Helical" evidence="4">
    <location>
        <begin position="150"/>
        <end position="170"/>
    </location>
</feature>
<gene>
    <name evidence="5" type="ORF">CU098_010779</name>
</gene>
<sequence>MAQALSHINVFEMAGLAPAPFAGMILSDFGANVIRIDRPKGSGIDLLTRNKRSLSMDLKHPDTIKVLLKLFVSADIVLDPFRPGVMEKLGLGPDVLLSVNPRIIYARLSGFGQTGPASQAAGHDINYLAISGALSFIGRYKEKPFFPVNILADFAGGGLMCVMGILMALVERSKSGKGQVVDANLTAGTAYLTTFPYLMQKHQMIFDQERGQNMLDGGAHFYEVYETKDNQFMAVGAIEPQFYSCLLEKLGLSQTELPDQLDRESWPQMKTKFQEIFATKTQHEWTLIFDGSDACVTPVLSFQHPIPNSKKVKKGWPRQAAPPQPAPILSRTPAKYKETSNPLIESGTHSIEILKEFGISNDHIQQLLSSGALKDTKSRL</sequence>
<comment type="similarity">
    <text evidence="1">Belongs to the CoA-transferase III family.</text>
</comment>